<name>A0A921I029_9FIRM</name>
<organism evidence="1 2">
    <name type="scientific">Lachnoclostridium phocaeense</name>
    <dbReference type="NCBI Taxonomy" id="1871021"/>
    <lineage>
        <taxon>Bacteria</taxon>
        <taxon>Bacillati</taxon>
        <taxon>Bacillota</taxon>
        <taxon>Clostridia</taxon>
        <taxon>Lachnospirales</taxon>
        <taxon>Lachnospiraceae</taxon>
    </lineage>
</organism>
<evidence type="ECO:0000313" key="1">
    <source>
        <dbReference type="EMBL" id="HJF93823.1"/>
    </source>
</evidence>
<dbReference type="InterPro" id="IPR013078">
    <property type="entry name" value="His_Pase_superF_clade-1"/>
</dbReference>
<gene>
    <name evidence="1" type="ORF">K8V82_03425</name>
</gene>
<reference evidence="1" key="1">
    <citation type="journal article" date="2021" name="PeerJ">
        <title>Extensive microbial diversity within the chicken gut microbiome revealed by metagenomics and culture.</title>
        <authorList>
            <person name="Gilroy R."/>
            <person name="Ravi A."/>
            <person name="Getino M."/>
            <person name="Pursley I."/>
            <person name="Horton D.L."/>
            <person name="Alikhan N.F."/>
            <person name="Baker D."/>
            <person name="Gharbi K."/>
            <person name="Hall N."/>
            <person name="Watson M."/>
            <person name="Adriaenssens E.M."/>
            <person name="Foster-Nyarko E."/>
            <person name="Jarju S."/>
            <person name="Secka A."/>
            <person name="Antonio M."/>
            <person name="Oren A."/>
            <person name="Chaudhuri R.R."/>
            <person name="La Ragione R."/>
            <person name="Hildebrand F."/>
            <person name="Pallen M.J."/>
        </authorList>
    </citation>
    <scope>NUCLEOTIDE SEQUENCE</scope>
    <source>
        <strain evidence="1">ChiSjej5B23-16112</strain>
    </source>
</reference>
<dbReference type="GO" id="GO:0016791">
    <property type="term" value="F:phosphatase activity"/>
    <property type="evidence" value="ECO:0007669"/>
    <property type="project" value="TreeGrafter"/>
</dbReference>
<dbReference type="AlphaFoldDB" id="A0A921I029"/>
<comment type="caution">
    <text evidence="1">The sequence shown here is derived from an EMBL/GenBank/DDBJ whole genome shotgun (WGS) entry which is preliminary data.</text>
</comment>
<sequence length="201" mass="22408">MKIILVRHGQTEGNKVHKFIGGRTDEPVSREGLEMLRGRTYPRPDHVFSSPMLRCIQTAETIFEGCRPELAEGFRECDFGILEGKTHEELLGDPAYDAFIGRSGADTFPGGESIPAFNARCLETLRETVETSRQRGYRSIACCVHGGVIMAVLSQVIEGSSYYGWNVKNGEGYILEIDETKWKEGQLDGTVTCGIDHRIYT</sequence>
<protein>
    <submittedName>
        <fullName evidence="1">Histidine phosphatase family protein</fullName>
    </submittedName>
</protein>
<dbReference type="InterPro" id="IPR001345">
    <property type="entry name" value="PG/BPGM_mutase_AS"/>
</dbReference>
<dbReference type="InterPro" id="IPR029033">
    <property type="entry name" value="His_PPase_superfam"/>
</dbReference>
<dbReference type="Proteomes" id="UP000769156">
    <property type="component" value="Unassembled WGS sequence"/>
</dbReference>
<proteinExistence type="predicted"/>
<dbReference type="SUPFAM" id="SSF53254">
    <property type="entry name" value="Phosphoglycerate mutase-like"/>
    <property type="match status" value="1"/>
</dbReference>
<dbReference type="EMBL" id="DYVY01000057">
    <property type="protein sequence ID" value="HJF93823.1"/>
    <property type="molecule type" value="Genomic_DNA"/>
</dbReference>
<dbReference type="SMART" id="SM00855">
    <property type="entry name" value="PGAM"/>
    <property type="match status" value="1"/>
</dbReference>
<reference evidence="1" key="2">
    <citation type="submission" date="2021-09" db="EMBL/GenBank/DDBJ databases">
        <authorList>
            <person name="Gilroy R."/>
        </authorList>
    </citation>
    <scope>NUCLEOTIDE SEQUENCE</scope>
    <source>
        <strain evidence="1">ChiSjej5B23-16112</strain>
    </source>
</reference>
<dbReference type="Gene3D" id="3.40.50.1240">
    <property type="entry name" value="Phosphoglycerate mutase-like"/>
    <property type="match status" value="1"/>
</dbReference>
<dbReference type="Pfam" id="PF00300">
    <property type="entry name" value="His_Phos_1"/>
    <property type="match status" value="1"/>
</dbReference>
<dbReference type="PANTHER" id="PTHR48100">
    <property type="entry name" value="BROAD-SPECIFICITY PHOSPHATASE YOR283W-RELATED"/>
    <property type="match status" value="1"/>
</dbReference>
<accession>A0A921I029</accession>
<dbReference type="InterPro" id="IPR050275">
    <property type="entry name" value="PGM_Phosphatase"/>
</dbReference>
<evidence type="ECO:0000313" key="2">
    <source>
        <dbReference type="Proteomes" id="UP000769156"/>
    </source>
</evidence>
<dbReference type="CDD" id="cd07067">
    <property type="entry name" value="HP_PGM_like"/>
    <property type="match status" value="1"/>
</dbReference>
<dbReference type="PROSITE" id="PS00175">
    <property type="entry name" value="PG_MUTASE"/>
    <property type="match status" value="1"/>
</dbReference>